<dbReference type="RefSeq" id="WP_093645305.1">
    <property type="nucleotide sequence ID" value="NZ_FPBH01000038.1"/>
</dbReference>
<accession>A0A1I7ENQ1</accession>
<proteinExistence type="predicted"/>
<evidence type="ECO:0000313" key="1">
    <source>
        <dbReference type="EMBL" id="SFU25539.1"/>
    </source>
</evidence>
<sequence length="371" mass="41919">MSTKKSKSRNGLPALQGAGAAGLVLPNFRRDFDDDSLIQNAMDYVSKLIDVYESGPHFYANLDSTILERWLSEDWPELIEALTEEATLEAFRRNLIDYCSRLSAAGAIADSFLGETLDYEQGGYWDFDVERFFPGLHRRVLFGKVKKLEQLPSIIAVLVEKFTRKCHVRIYDNNKYPRYSRLPSEGWDWCDLAQVKHADDRTAFLLRKEHFPIQLGWETHERYALVLNASPGTSASTLIDHSSPFHIAPLTNSSGKVIACCRPTEGVTAIPFLENHSTLTLFRRFIPVIYLLPNGPLLIQYEWSMMATGNLYVREAREIEDRYASDSPANANDNAEAHITQILPMPLGAGPKPKPQHAGPWNDAWSDCIPC</sequence>
<name>A0A1I7ENQ1_9BURK</name>
<dbReference type="OrthoDB" id="9769991at2"/>
<evidence type="ECO:0000313" key="2">
    <source>
        <dbReference type="Proteomes" id="UP000198844"/>
    </source>
</evidence>
<dbReference type="EMBL" id="FPBH01000038">
    <property type="protein sequence ID" value="SFU25539.1"/>
    <property type="molecule type" value="Genomic_DNA"/>
</dbReference>
<reference evidence="1 2" key="1">
    <citation type="submission" date="2016-10" db="EMBL/GenBank/DDBJ databases">
        <authorList>
            <person name="de Groot N.N."/>
        </authorList>
    </citation>
    <scope>NUCLEOTIDE SEQUENCE [LARGE SCALE GENOMIC DNA]</scope>
    <source>
        <strain evidence="1 2">LMG 27731</strain>
    </source>
</reference>
<dbReference type="Proteomes" id="UP000198844">
    <property type="component" value="Unassembled WGS sequence"/>
</dbReference>
<dbReference type="AlphaFoldDB" id="A0A1I7ENQ1"/>
<organism evidence="1 2">
    <name type="scientific">Paraburkholderia aspalathi</name>
    <dbReference type="NCBI Taxonomy" id="1324617"/>
    <lineage>
        <taxon>Bacteria</taxon>
        <taxon>Pseudomonadati</taxon>
        <taxon>Pseudomonadota</taxon>
        <taxon>Betaproteobacteria</taxon>
        <taxon>Burkholderiales</taxon>
        <taxon>Burkholderiaceae</taxon>
        <taxon>Paraburkholderia</taxon>
    </lineage>
</organism>
<gene>
    <name evidence="1" type="ORF">SAMN05192563_103811</name>
</gene>
<protein>
    <submittedName>
        <fullName evidence="1">Uncharacterized protein</fullName>
    </submittedName>
</protein>